<dbReference type="RefSeq" id="WP_125968960.1">
    <property type="nucleotide sequence ID" value="NZ_QXGK01000020.1"/>
</dbReference>
<dbReference type="EMBL" id="QXGK01000020">
    <property type="protein sequence ID" value="RSX53039.1"/>
    <property type="molecule type" value="Genomic_DNA"/>
</dbReference>
<sequence length="125" mass="13496">MTPIWVTILVAVITSTGGAIAGAGLKQLDRLSRLGGLADRLDRVDAENRKRDEHSRLVDDALKALLFDKIARLHADTVERGRPVPTPVKTRVDAAYEAYAALGGNGVGRHYRDEMIAAHAADPTD</sequence>
<evidence type="ECO:0008006" key="3">
    <source>
        <dbReference type="Google" id="ProtNLM"/>
    </source>
</evidence>
<accession>A0A430FJI4</accession>
<keyword evidence="2" id="KW-1185">Reference proteome</keyword>
<name>A0A430FJI4_9BIFI</name>
<dbReference type="Proteomes" id="UP000287470">
    <property type="component" value="Unassembled WGS sequence"/>
</dbReference>
<evidence type="ECO:0000313" key="1">
    <source>
        <dbReference type="EMBL" id="RSX53039.1"/>
    </source>
</evidence>
<organism evidence="1 2">
    <name type="scientific">Bifidobacterium samirii</name>
    <dbReference type="NCBI Taxonomy" id="2306974"/>
    <lineage>
        <taxon>Bacteria</taxon>
        <taxon>Bacillati</taxon>
        <taxon>Actinomycetota</taxon>
        <taxon>Actinomycetes</taxon>
        <taxon>Bifidobacteriales</taxon>
        <taxon>Bifidobacteriaceae</taxon>
        <taxon>Bifidobacterium</taxon>
    </lineage>
</organism>
<proteinExistence type="predicted"/>
<reference evidence="1 2" key="1">
    <citation type="submission" date="2018-09" db="EMBL/GenBank/DDBJ databases">
        <title>Characterization of the phylogenetic diversity of five novel species belonging to the genus Bifidobacterium.</title>
        <authorList>
            <person name="Lugli G.A."/>
            <person name="Duranti S."/>
            <person name="Milani C."/>
        </authorList>
    </citation>
    <scope>NUCLEOTIDE SEQUENCE [LARGE SCALE GENOMIC DNA]</scope>
    <source>
        <strain evidence="1 2">2033B</strain>
    </source>
</reference>
<evidence type="ECO:0000313" key="2">
    <source>
        <dbReference type="Proteomes" id="UP000287470"/>
    </source>
</evidence>
<gene>
    <name evidence="1" type="ORF">D2E24_1710</name>
</gene>
<protein>
    <recommendedName>
        <fullName evidence="3">Phage minor structural protein</fullName>
    </recommendedName>
</protein>
<comment type="caution">
    <text evidence="1">The sequence shown here is derived from an EMBL/GenBank/DDBJ whole genome shotgun (WGS) entry which is preliminary data.</text>
</comment>
<dbReference type="OrthoDB" id="3182403at2"/>
<dbReference type="AlphaFoldDB" id="A0A430FJI4"/>